<dbReference type="PANTHER" id="PTHR11236:SF48">
    <property type="entry name" value="ISOCHORISMATE SYNTHASE MENF"/>
    <property type="match status" value="1"/>
</dbReference>
<dbReference type="InterPro" id="IPR019999">
    <property type="entry name" value="Anth_synth_I-like"/>
</dbReference>
<keyword evidence="7" id="KW-1185">Reference proteome</keyword>
<evidence type="ECO:0000256" key="1">
    <source>
        <dbReference type="ARBA" id="ARBA00001946"/>
    </source>
</evidence>
<feature type="domain" description="Chorismate-utilising enzyme C-terminal" evidence="5">
    <location>
        <begin position="178"/>
        <end position="433"/>
    </location>
</feature>
<accession>A0ABU0T7T1</accession>
<evidence type="ECO:0000256" key="4">
    <source>
        <dbReference type="ARBA" id="ARBA00023239"/>
    </source>
</evidence>
<comment type="cofactor">
    <cofactor evidence="1">
        <name>Mg(2+)</name>
        <dbReference type="ChEBI" id="CHEBI:18420"/>
    </cofactor>
</comment>
<proteinExistence type="predicted"/>
<dbReference type="SUPFAM" id="SSF56322">
    <property type="entry name" value="ADC synthase"/>
    <property type="match status" value="1"/>
</dbReference>
<reference evidence="6 7" key="1">
    <citation type="submission" date="2023-07" db="EMBL/GenBank/DDBJ databases">
        <title>Comparative genomics of wheat-associated soil bacteria to identify genetic determinants of phenazine resistance.</title>
        <authorList>
            <person name="Mouncey N."/>
        </authorList>
    </citation>
    <scope>NUCLEOTIDE SEQUENCE [LARGE SCALE GENOMIC DNA]</scope>
    <source>
        <strain evidence="6 7">V2I4</strain>
    </source>
</reference>
<keyword evidence="3" id="KW-0460">Magnesium</keyword>
<protein>
    <submittedName>
        <fullName evidence="6">Salicylate synthase</fullName>
    </submittedName>
</protein>
<dbReference type="Gene3D" id="3.60.120.10">
    <property type="entry name" value="Anthranilate synthase"/>
    <property type="match status" value="1"/>
</dbReference>
<sequence length="460" mass="49865">MAERQRYFEFTVPVQGDPMLHATRLARRGPYEQYVVYERQGAWYYAGGAEAELTVFRDVIDFRAGTERSSVPCAHEPLRQVHQLLGSLPLDGWRAFGWATFELSYALADRADEEVPVGGDALLHLVVPAVEVRLRSGEALIRCTDPAMADKVRSLLAGADSDPVPAPAFSADIVDGGREPYQTAVSAAVSAIRNNELHKVILSRTVEVEQEIDLVGTYVTGRRANNPARSFLLRLGGIEAAGFSPETVVEVAADGTVSTQPLAGTRALTGDAPQDAQLRIELLADAKEVYEHAISVQVAWNEMTEACAPGSVRVEELMDVKQRGSVQHIASRVTGRLAERTEGPWPALAAVFPAVTASGVPKSAAYDLIRRHEPEPRGLYSGAVLMVSSEGDLDAALVLRTVYRSRGRTWLRAGAGIVGESRPEREFEETCEKLRSVSRHLVPAHDSATAECQAKVSSSG</sequence>
<evidence type="ECO:0000256" key="3">
    <source>
        <dbReference type="ARBA" id="ARBA00022842"/>
    </source>
</evidence>
<dbReference type="EMBL" id="JAUSZI010000002">
    <property type="protein sequence ID" value="MDQ1031876.1"/>
    <property type="molecule type" value="Genomic_DNA"/>
</dbReference>
<name>A0ABU0T7T1_9ACTN</name>
<dbReference type="NCBIfam" id="TIGR03494">
    <property type="entry name" value="salicyl_syn"/>
    <property type="match status" value="1"/>
</dbReference>
<evidence type="ECO:0000313" key="7">
    <source>
        <dbReference type="Proteomes" id="UP001230328"/>
    </source>
</evidence>
<keyword evidence="4" id="KW-0456">Lyase</keyword>
<dbReference type="Pfam" id="PF00425">
    <property type="entry name" value="Chorismate_bind"/>
    <property type="match status" value="1"/>
</dbReference>
<dbReference type="Proteomes" id="UP001230328">
    <property type="component" value="Unassembled WGS sequence"/>
</dbReference>
<evidence type="ECO:0000256" key="2">
    <source>
        <dbReference type="ARBA" id="ARBA00022723"/>
    </source>
</evidence>
<gene>
    <name evidence="6" type="ORF">QF035_009458</name>
</gene>
<organism evidence="6 7">
    <name type="scientific">Streptomyces umbrinus</name>
    <dbReference type="NCBI Taxonomy" id="67370"/>
    <lineage>
        <taxon>Bacteria</taxon>
        <taxon>Bacillati</taxon>
        <taxon>Actinomycetota</taxon>
        <taxon>Actinomycetes</taxon>
        <taxon>Kitasatosporales</taxon>
        <taxon>Streptomycetaceae</taxon>
        <taxon>Streptomyces</taxon>
        <taxon>Streptomyces phaeochromogenes group</taxon>
    </lineage>
</organism>
<dbReference type="RefSeq" id="WP_307528311.1">
    <property type="nucleotide sequence ID" value="NZ_JAUSZI010000002.1"/>
</dbReference>
<comment type="caution">
    <text evidence="6">The sequence shown here is derived from an EMBL/GenBank/DDBJ whole genome shotgun (WGS) entry which is preliminary data.</text>
</comment>
<dbReference type="PRINTS" id="PR00095">
    <property type="entry name" value="ANTSNTHASEI"/>
</dbReference>
<keyword evidence="2" id="KW-0479">Metal-binding</keyword>
<evidence type="ECO:0000259" key="5">
    <source>
        <dbReference type="Pfam" id="PF00425"/>
    </source>
</evidence>
<evidence type="ECO:0000313" key="6">
    <source>
        <dbReference type="EMBL" id="MDQ1031876.1"/>
    </source>
</evidence>
<dbReference type="InterPro" id="IPR015890">
    <property type="entry name" value="Chorismate_C"/>
</dbReference>
<dbReference type="InterPro" id="IPR005801">
    <property type="entry name" value="ADC_synthase"/>
</dbReference>
<dbReference type="PANTHER" id="PTHR11236">
    <property type="entry name" value="AMINOBENZOATE/ANTHRANILATE SYNTHASE"/>
    <property type="match status" value="1"/>
</dbReference>
<dbReference type="InterPro" id="IPR019996">
    <property type="entry name" value="Salicylate_synthase"/>
</dbReference>